<comment type="subunit">
    <text evidence="5">Part of the ribosomal stalk of the 50S ribosomal subunit. The N-terminus interacts with L11 and the large rRNA to form the base of the stalk. The C-terminus forms an elongated spine to which L12 dimers bind in a sequential fashion forming a multimeric L10(L12)X complex.</text>
</comment>
<keyword evidence="5" id="KW-0694">RNA-binding</keyword>
<comment type="function">
    <text evidence="5">Forms part of the ribosomal stalk, playing a central role in the interaction of the ribosome with GTP-bound translation factors.</text>
</comment>
<dbReference type="InterPro" id="IPR002363">
    <property type="entry name" value="Ribosomal_uL10_CS_bac"/>
</dbReference>
<dbReference type="PANTHER" id="PTHR11560">
    <property type="entry name" value="39S RIBOSOMAL PROTEIN L10, MITOCHONDRIAL"/>
    <property type="match status" value="1"/>
</dbReference>
<dbReference type="InterPro" id="IPR047865">
    <property type="entry name" value="Ribosomal_uL10_bac_type"/>
</dbReference>
<dbReference type="HAMAP" id="MF_00362">
    <property type="entry name" value="Ribosomal_uL10"/>
    <property type="match status" value="1"/>
</dbReference>
<dbReference type="Proteomes" id="UP000664277">
    <property type="component" value="Unassembled WGS sequence"/>
</dbReference>
<comment type="similarity">
    <text evidence="1 5">Belongs to the universal ribosomal protein uL10 family.</text>
</comment>
<dbReference type="SUPFAM" id="SSF160369">
    <property type="entry name" value="Ribosomal protein L10-like"/>
    <property type="match status" value="1"/>
</dbReference>
<proteinExistence type="inferred from homology"/>
<evidence type="ECO:0000313" key="6">
    <source>
        <dbReference type="EMBL" id="MBN8659796.1"/>
    </source>
</evidence>
<organism evidence="6 7">
    <name type="scientific">Candidatus Obscuribacter phosphatis</name>
    <dbReference type="NCBI Taxonomy" id="1906157"/>
    <lineage>
        <taxon>Bacteria</taxon>
        <taxon>Bacillati</taxon>
        <taxon>Candidatus Melainabacteria</taxon>
        <taxon>Candidatus Obscuribacterales</taxon>
        <taxon>Candidatus Obscuribacteraceae</taxon>
        <taxon>Candidatus Obscuribacter</taxon>
    </lineage>
</organism>
<evidence type="ECO:0000256" key="1">
    <source>
        <dbReference type="ARBA" id="ARBA00008889"/>
    </source>
</evidence>
<keyword evidence="2 5" id="KW-0689">Ribosomal protein</keyword>
<keyword evidence="5" id="KW-0699">rRNA-binding</keyword>
<dbReference type="PROSITE" id="PS01109">
    <property type="entry name" value="RIBOSOMAL_L10"/>
    <property type="match status" value="1"/>
</dbReference>
<dbReference type="GO" id="GO:0006412">
    <property type="term" value="P:translation"/>
    <property type="evidence" value="ECO:0007669"/>
    <property type="project" value="UniProtKB-UniRule"/>
</dbReference>
<protein>
    <recommendedName>
        <fullName evidence="4 5">Large ribosomal subunit protein uL10</fullName>
    </recommendedName>
</protein>
<evidence type="ECO:0000256" key="4">
    <source>
        <dbReference type="ARBA" id="ARBA00035202"/>
    </source>
</evidence>
<evidence type="ECO:0000256" key="2">
    <source>
        <dbReference type="ARBA" id="ARBA00022980"/>
    </source>
</evidence>
<dbReference type="InterPro" id="IPR022973">
    <property type="entry name" value="Ribosomal_uL10_bac"/>
</dbReference>
<accession>A0A8J7TLC0</accession>
<dbReference type="GO" id="GO:0003735">
    <property type="term" value="F:structural constituent of ribosome"/>
    <property type="evidence" value="ECO:0007669"/>
    <property type="project" value="InterPro"/>
</dbReference>
<evidence type="ECO:0000313" key="7">
    <source>
        <dbReference type="Proteomes" id="UP000664277"/>
    </source>
</evidence>
<sequence length="174" mass="18392">MPTKEHKTGVVSDLDQFFANGKVAIVADLSGFTVAELTHFRRSLDKANAKVKVTKNTLVKIASKNTEFEAIEKLAKGPTTVVVGYDDPAAPAKAVVETLKSLKKGSVKGGVLEGKCLSKEEVKGLAELPSKEQLLSSIMGGLDSGARGIAGIFEGLIRDIALLTEEVAKKQNNA</sequence>
<dbReference type="EMBL" id="JAFLCK010000005">
    <property type="protein sequence ID" value="MBN8659796.1"/>
    <property type="molecule type" value="Genomic_DNA"/>
</dbReference>
<dbReference type="Gene3D" id="3.30.70.1730">
    <property type="match status" value="1"/>
</dbReference>
<dbReference type="Pfam" id="PF00466">
    <property type="entry name" value="Ribosomal_L10"/>
    <property type="match status" value="1"/>
</dbReference>
<evidence type="ECO:0000256" key="5">
    <source>
        <dbReference type="HAMAP-Rule" id="MF_00362"/>
    </source>
</evidence>
<keyword evidence="3 5" id="KW-0687">Ribonucleoprotein</keyword>
<dbReference type="InterPro" id="IPR001790">
    <property type="entry name" value="Ribosomal_uL10"/>
</dbReference>
<gene>
    <name evidence="5" type="primary">rplJ</name>
    <name evidence="6" type="ORF">J0M35_05500</name>
</gene>
<dbReference type="AlphaFoldDB" id="A0A8J7TLC0"/>
<name>A0A8J7TLC0_9BACT</name>
<dbReference type="InterPro" id="IPR043141">
    <property type="entry name" value="Ribosomal_uL10-like_sf"/>
</dbReference>
<comment type="caution">
    <text evidence="6">The sequence shown here is derived from an EMBL/GenBank/DDBJ whole genome shotgun (WGS) entry which is preliminary data.</text>
</comment>
<dbReference type="GO" id="GO:0015934">
    <property type="term" value="C:large ribosomal subunit"/>
    <property type="evidence" value="ECO:0007669"/>
    <property type="project" value="InterPro"/>
</dbReference>
<reference evidence="6" key="1">
    <citation type="submission" date="2021-02" db="EMBL/GenBank/DDBJ databases">
        <title>Genome-Resolved Metagenomics of a Microbial Community Performing Photosynthetic Biological Nutrient Removal.</title>
        <authorList>
            <person name="Mcdaniel E.A."/>
        </authorList>
    </citation>
    <scope>NUCLEOTIDE SEQUENCE</scope>
    <source>
        <strain evidence="6">UWPOB_OBS1</strain>
    </source>
</reference>
<dbReference type="Gene3D" id="6.10.250.290">
    <property type="match status" value="1"/>
</dbReference>
<evidence type="ECO:0000256" key="3">
    <source>
        <dbReference type="ARBA" id="ARBA00023274"/>
    </source>
</evidence>
<dbReference type="CDD" id="cd05797">
    <property type="entry name" value="Ribosomal_L10"/>
    <property type="match status" value="1"/>
</dbReference>
<dbReference type="NCBIfam" id="NF000955">
    <property type="entry name" value="PRK00099.1-1"/>
    <property type="match status" value="1"/>
</dbReference>
<dbReference type="GO" id="GO:0070180">
    <property type="term" value="F:large ribosomal subunit rRNA binding"/>
    <property type="evidence" value="ECO:0007669"/>
    <property type="project" value="UniProtKB-UniRule"/>
</dbReference>